<dbReference type="Gene3D" id="2.40.50.100">
    <property type="match status" value="1"/>
</dbReference>
<accession>A0A1G6DPT1</accession>
<dbReference type="GO" id="GO:0015562">
    <property type="term" value="F:efflux transmembrane transporter activity"/>
    <property type="evidence" value="ECO:0007669"/>
    <property type="project" value="TreeGrafter"/>
</dbReference>
<dbReference type="Gene3D" id="1.10.287.470">
    <property type="entry name" value="Helix hairpin bin"/>
    <property type="match status" value="1"/>
</dbReference>
<dbReference type="Proteomes" id="UP000198771">
    <property type="component" value="Unassembled WGS sequence"/>
</dbReference>
<keyword evidence="1" id="KW-0472">Membrane</keyword>
<keyword evidence="1" id="KW-1133">Transmembrane helix</keyword>
<dbReference type="STRING" id="617002.SAMN05660653_02295"/>
<name>A0A1G6DPT1_9BACT</name>
<dbReference type="GO" id="GO:1990281">
    <property type="term" value="C:efflux pump complex"/>
    <property type="evidence" value="ECO:0007669"/>
    <property type="project" value="TreeGrafter"/>
</dbReference>
<proteinExistence type="predicted"/>
<evidence type="ECO:0000313" key="2">
    <source>
        <dbReference type="EMBL" id="SDB47149.1"/>
    </source>
</evidence>
<dbReference type="RefSeq" id="WP_092121682.1">
    <property type="nucleotide sequence ID" value="NZ_FMXO01000013.1"/>
</dbReference>
<evidence type="ECO:0000256" key="1">
    <source>
        <dbReference type="SAM" id="Phobius"/>
    </source>
</evidence>
<dbReference type="PANTHER" id="PTHR30469">
    <property type="entry name" value="MULTIDRUG RESISTANCE PROTEIN MDTA"/>
    <property type="match status" value="1"/>
</dbReference>
<organism evidence="2 3">
    <name type="scientific">Desulfonatronum thiosulfatophilum</name>
    <dbReference type="NCBI Taxonomy" id="617002"/>
    <lineage>
        <taxon>Bacteria</taxon>
        <taxon>Pseudomonadati</taxon>
        <taxon>Thermodesulfobacteriota</taxon>
        <taxon>Desulfovibrionia</taxon>
        <taxon>Desulfovibrionales</taxon>
        <taxon>Desulfonatronaceae</taxon>
        <taxon>Desulfonatronum</taxon>
    </lineage>
</organism>
<dbReference type="OrthoDB" id="9806939at2"/>
<feature type="transmembrane region" description="Helical" evidence="1">
    <location>
        <begin position="6"/>
        <end position="28"/>
    </location>
</feature>
<protein>
    <submittedName>
        <fullName evidence="2">RND family efflux transporter, MFP subunit</fullName>
    </submittedName>
</protein>
<dbReference type="EMBL" id="FMXO01000013">
    <property type="protein sequence ID" value="SDB47149.1"/>
    <property type="molecule type" value="Genomic_DNA"/>
</dbReference>
<keyword evidence="3" id="KW-1185">Reference proteome</keyword>
<dbReference type="AlphaFoldDB" id="A0A1G6DPT1"/>
<reference evidence="2 3" key="1">
    <citation type="submission" date="2016-10" db="EMBL/GenBank/DDBJ databases">
        <authorList>
            <person name="de Groot N.N."/>
        </authorList>
    </citation>
    <scope>NUCLEOTIDE SEQUENCE [LARGE SCALE GENOMIC DNA]</scope>
    <source>
        <strain evidence="2 3">ASO4-2</strain>
    </source>
</reference>
<gene>
    <name evidence="2" type="ORF">SAMN05660653_02295</name>
</gene>
<dbReference type="Gene3D" id="2.40.420.20">
    <property type="match status" value="1"/>
</dbReference>
<sequence length="397" mass="43617">MNFRTILKIIFPLLILVVAMFVAARLITDRPQPEPVAREVPAVLVETMTAIREDKTVIVRATGTVQAAREATIVPQVAGRVVWVAEEFTAGGFFSQDDLMLTLEEDDYRLVLERSEADVVRAEVELTKVEGAGRVARQEWERFGPDLGDGAPPPGQEPNPLVLYEPQLRQAQAAVRAARAARDQARLNLDRTKISAPFNCRIRSENAALGQFVPSGSPVAVVADTDSAEIRLPVRVEDLDWLRVPGARAVIRMPDRPEQVWHGQVVRSLGEVDPHTRMATLVISVADPYGLERTEDLLVSENAPQSHLTPGLFVEVDLEGVELPGVVVIPRRALREQSTIWLAENGALRIRSVSVIRAQGEELFVLAGVEPGQRIILTSLTGVGEGMAVRTTDEPRQ</sequence>
<dbReference type="SUPFAM" id="SSF111369">
    <property type="entry name" value="HlyD-like secretion proteins"/>
    <property type="match status" value="1"/>
</dbReference>
<keyword evidence="1" id="KW-0812">Transmembrane</keyword>
<dbReference type="Gene3D" id="2.40.30.170">
    <property type="match status" value="1"/>
</dbReference>
<evidence type="ECO:0000313" key="3">
    <source>
        <dbReference type="Proteomes" id="UP000198771"/>
    </source>
</evidence>